<dbReference type="EMBL" id="WKEU01000142">
    <property type="protein sequence ID" value="MCF5065786.1"/>
    <property type="molecule type" value="Genomic_DNA"/>
</dbReference>
<dbReference type="AlphaFoldDB" id="A0A9Q3ZYX3"/>
<organism evidence="1 2">
    <name type="scientific">Pseudomonas syringae</name>
    <dbReference type="NCBI Taxonomy" id="317"/>
    <lineage>
        <taxon>Bacteria</taxon>
        <taxon>Pseudomonadati</taxon>
        <taxon>Pseudomonadota</taxon>
        <taxon>Gammaproteobacteria</taxon>
        <taxon>Pseudomonadales</taxon>
        <taxon>Pseudomonadaceae</taxon>
        <taxon>Pseudomonas</taxon>
    </lineage>
</organism>
<protein>
    <submittedName>
        <fullName evidence="1">Uncharacterized protein</fullName>
    </submittedName>
</protein>
<accession>A0A9Q3ZYX3</accession>
<evidence type="ECO:0000313" key="1">
    <source>
        <dbReference type="EMBL" id="MCF5065786.1"/>
    </source>
</evidence>
<sequence length="116" mass="12508">MALLAGCSTPDMLRAKPPSIEIISSNKAKAVAGCIVLDTEEIFREPLARNAKIHTRPISGGYTIWLDEGVAFGEATAMVIDVTDTPTGSTTSFHNDLTATYLERTNKVIRNCQLAL</sequence>
<dbReference type="Proteomes" id="UP000814207">
    <property type="component" value="Unassembled WGS sequence"/>
</dbReference>
<comment type="caution">
    <text evidence="1">The sequence shown here is derived from an EMBL/GenBank/DDBJ whole genome shotgun (WGS) entry which is preliminary data.</text>
</comment>
<evidence type="ECO:0000313" key="2">
    <source>
        <dbReference type="Proteomes" id="UP000814207"/>
    </source>
</evidence>
<reference evidence="1" key="1">
    <citation type="submission" date="2019-11" db="EMBL/GenBank/DDBJ databases">
        <title>Epiphytic Pseudomonas syringae from cherry orchards.</title>
        <authorList>
            <person name="Hulin M.T."/>
        </authorList>
    </citation>
    <scope>NUCLEOTIDE SEQUENCE</scope>
    <source>
        <strain evidence="1">PA-6-9A</strain>
    </source>
</reference>
<gene>
    <name evidence="1" type="ORF">GIW73_22885</name>
</gene>
<name>A0A9Q3ZYX3_PSESX</name>
<proteinExistence type="predicted"/>